<reference evidence="1" key="1">
    <citation type="submission" date="2020-06" db="EMBL/GenBank/DDBJ databases">
        <authorList>
            <consortium name="Plant Systems Biology data submission"/>
        </authorList>
    </citation>
    <scope>NUCLEOTIDE SEQUENCE</scope>
    <source>
        <strain evidence="1">D6</strain>
    </source>
</reference>
<dbReference type="EMBL" id="CAICTM010000816">
    <property type="protein sequence ID" value="CAB9516942.1"/>
    <property type="molecule type" value="Genomic_DNA"/>
</dbReference>
<protein>
    <submittedName>
        <fullName evidence="1">Uncharacterized protein</fullName>
    </submittedName>
</protein>
<accession>A0A9N8HLF7</accession>
<gene>
    <name evidence="1" type="ORF">SEMRO_817_G206770.1</name>
</gene>
<keyword evidence="2" id="KW-1185">Reference proteome</keyword>
<dbReference type="SUPFAM" id="SSF52047">
    <property type="entry name" value="RNI-like"/>
    <property type="match status" value="1"/>
</dbReference>
<organism evidence="1 2">
    <name type="scientific">Seminavis robusta</name>
    <dbReference type="NCBI Taxonomy" id="568900"/>
    <lineage>
        <taxon>Eukaryota</taxon>
        <taxon>Sar</taxon>
        <taxon>Stramenopiles</taxon>
        <taxon>Ochrophyta</taxon>
        <taxon>Bacillariophyta</taxon>
        <taxon>Bacillariophyceae</taxon>
        <taxon>Bacillariophycidae</taxon>
        <taxon>Naviculales</taxon>
        <taxon>Naviculaceae</taxon>
        <taxon>Seminavis</taxon>
    </lineage>
</organism>
<dbReference type="InterPro" id="IPR032675">
    <property type="entry name" value="LRR_dom_sf"/>
</dbReference>
<dbReference type="Proteomes" id="UP001153069">
    <property type="component" value="Unassembled WGS sequence"/>
</dbReference>
<dbReference type="AlphaFoldDB" id="A0A9N8HLF7"/>
<dbReference type="Gene3D" id="3.80.10.10">
    <property type="entry name" value="Ribonuclease Inhibitor"/>
    <property type="match status" value="1"/>
</dbReference>
<evidence type="ECO:0000313" key="1">
    <source>
        <dbReference type="EMBL" id="CAB9516942.1"/>
    </source>
</evidence>
<comment type="caution">
    <text evidence="1">The sequence shown here is derived from an EMBL/GenBank/DDBJ whole genome shotgun (WGS) entry which is preliminary data.</text>
</comment>
<name>A0A9N8HLF7_9STRA</name>
<proteinExistence type="predicted"/>
<evidence type="ECO:0000313" key="2">
    <source>
        <dbReference type="Proteomes" id="UP001153069"/>
    </source>
</evidence>
<sequence>MADLRNRLRDLGVPDDVPVQGGNDVEIRDEGNGILFIGFGHDNDCYLSFHDLTIVIPLIGHRFHVLWVDVDDDDIDLQGWGFPQNEADQLILLFQTCFPNLKAVSLYGMISDETRTSLVQSLPRRVVSLGFTFASAVTMFPTAMSTISDRYPGLKSLEFSYISFDLPGQDTVPFFESVKKLIQDLPSLQNLKLDHVESTQPEDWSLVTEAILAHPNLKKLKFRADHGFDGFDETTERAIVRHLGENRLKATLRPADNTGTTFDLHRWVVTAAAFRNQSGFGYLFSPEVIDPCVLAQSALDQLRFRAATKKYFENELGKIRVKLAQTQEPPCSWICFETMLVAKLNALESGSQASASVSQTTEDLQRLERAQVFEYEAAD</sequence>